<dbReference type="Pfam" id="PF06687">
    <property type="entry name" value="SUR7"/>
    <property type="match status" value="1"/>
</dbReference>
<keyword evidence="1" id="KW-1133">Transmembrane helix</keyword>
<sequence length="425" mass="43530">MAARRPILTALPIFCSLFSFVICLLILLAGTRNTLSNFYYVKTDTSGLSVPAKLSSSQFLKDLSDVSGKDLVGPTSTASSLGLADSYTLLLLTSCAHFAHGSVSCAAPRIGFAFDPASGLSLDSTALQGTYPSSFLSALSAYHHASRFLAAAYVLGAALTGLAVLLAAFSACSSGRRSSPRRRRGRRVAAAGGGGASLAVSAAVASAIAAALLLGAVIAAAVVFTRLVSQFNDAFDDKAGISASRGIAPLVAGGIAFLLALLASVGFGVLARSLKQQQAWAAAAAAAAAGSGAVLVTGKPGSAEEGVAADGEKAPPRPGLWGRIPTWSKHRYVQVEKQPAVARTVVTGRPQEAAIMEDDASYPDADARRRLDDDWNADDEYTAGGESIAMSSIGIGNKRKRDLNSAYEPYSGATVGVGNAEHTST</sequence>
<evidence type="ECO:0000256" key="1">
    <source>
        <dbReference type="SAM" id="Phobius"/>
    </source>
</evidence>
<name>A0ABR3W7N2_9PEZI</name>
<proteinExistence type="predicted"/>
<dbReference type="PANTHER" id="PTHR28019:SF2">
    <property type="entry name" value="CELL MEMBRANE PROTEIN YLR413W-RELATED"/>
    <property type="match status" value="1"/>
</dbReference>
<organism evidence="2 3">
    <name type="scientific">Phialemonium thermophilum</name>
    <dbReference type="NCBI Taxonomy" id="223376"/>
    <lineage>
        <taxon>Eukaryota</taxon>
        <taxon>Fungi</taxon>
        <taxon>Dikarya</taxon>
        <taxon>Ascomycota</taxon>
        <taxon>Pezizomycotina</taxon>
        <taxon>Sordariomycetes</taxon>
        <taxon>Sordariomycetidae</taxon>
        <taxon>Cephalothecales</taxon>
        <taxon>Cephalothecaceae</taxon>
        <taxon>Phialemonium</taxon>
    </lineage>
</organism>
<feature type="transmembrane region" description="Helical" evidence="1">
    <location>
        <begin position="247"/>
        <end position="270"/>
    </location>
</feature>
<dbReference type="EMBL" id="JAZHXJ010000631">
    <property type="protein sequence ID" value="KAL1855337.1"/>
    <property type="molecule type" value="Genomic_DNA"/>
</dbReference>
<keyword evidence="3" id="KW-1185">Reference proteome</keyword>
<feature type="transmembrane region" description="Helical" evidence="1">
    <location>
        <begin position="7"/>
        <end position="29"/>
    </location>
</feature>
<evidence type="ECO:0000313" key="3">
    <source>
        <dbReference type="Proteomes" id="UP001586593"/>
    </source>
</evidence>
<evidence type="ECO:0008006" key="4">
    <source>
        <dbReference type="Google" id="ProtNLM"/>
    </source>
</evidence>
<protein>
    <recommendedName>
        <fullName evidence="4">SUR7/PalI family protein</fullName>
    </recommendedName>
</protein>
<keyword evidence="1" id="KW-0812">Transmembrane</keyword>
<feature type="transmembrane region" description="Helical" evidence="1">
    <location>
        <begin position="150"/>
        <end position="173"/>
    </location>
</feature>
<reference evidence="2 3" key="1">
    <citation type="journal article" date="2024" name="Commun. Biol.">
        <title>Comparative genomic analysis of thermophilic fungi reveals convergent evolutionary adaptations and gene losses.</title>
        <authorList>
            <person name="Steindorff A.S."/>
            <person name="Aguilar-Pontes M.V."/>
            <person name="Robinson A.J."/>
            <person name="Andreopoulos B."/>
            <person name="LaButti K."/>
            <person name="Kuo A."/>
            <person name="Mondo S."/>
            <person name="Riley R."/>
            <person name="Otillar R."/>
            <person name="Haridas S."/>
            <person name="Lipzen A."/>
            <person name="Grimwood J."/>
            <person name="Schmutz J."/>
            <person name="Clum A."/>
            <person name="Reid I.D."/>
            <person name="Moisan M.C."/>
            <person name="Butler G."/>
            <person name="Nguyen T.T.M."/>
            <person name="Dewar K."/>
            <person name="Conant G."/>
            <person name="Drula E."/>
            <person name="Henrissat B."/>
            <person name="Hansel C."/>
            <person name="Singer S."/>
            <person name="Hutchinson M.I."/>
            <person name="de Vries R.P."/>
            <person name="Natvig D.O."/>
            <person name="Powell A.J."/>
            <person name="Tsang A."/>
            <person name="Grigoriev I.V."/>
        </authorList>
    </citation>
    <scope>NUCLEOTIDE SEQUENCE [LARGE SCALE GENOMIC DNA]</scope>
    <source>
        <strain evidence="2 3">ATCC 24622</strain>
    </source>
</reference>
<comment type="caution">
    <text evidence="2">The sequence shown here is derived from an EMBL/GenBank/DDBJ whole genome shotgun (WGS) entry which is preliminary data.</text>
</comment>
<evidence type="ECO:0000313" key="2">
    <source>
        <dbReference type="EMBL" id="KAL1855337.1"/>
    </source>
</evidence>
<keyword evidence="1" id="KW-0472">Membrane</keyword>
<dbReference type="PANTHER" id="PTHR28019">
    <property type="entry name" value="CELL MEMBRANE PROTEIN YLR413W-RELATED"/>
    <property type="match status" value="1"/>
</dbReference>
<feature type="transmembrane region" description="Helical" evidence="1">
    <location>
        <begin position="194"/>
        <end position="227"/>
    </location>
</feature>
<dbReference type="InterPro" id="IPR052413">
    <property type="entry name" value="SUR7_domain"/>
</dbReference>
<gene>
    <name evidence="2" type="ORF">VTK73DRAFT_8575</name>
</gene>
<dbReference type="InterPro" id="IPR009571">
    <property type="entry name" value="SUR7/Rim9-like_fungi"/>
</dbReference>
<dbReference type="Proteomes" id="UP001586593">
    <property type="component" value="Unassembled WGS sequence"/>
</dbReference>
<accession>A0ABR3W7N2</accession>